<evidence type="ECO:0000256" key="1">
    <source>
        <dbReference type="ARBA" id="ARBA00004477"/>
    </source>
</evidence>
<name>A0A9P5PP11_9AGAR</name>
<dbReference type="Proteomes" id="UP000772434">
    <property type="component" value="Unassembled WGS sequence"/>
</dbReference>
<dbReference type="AlphaFoldDB" id="A0A9P5PP11"/>
<protein>
    <submittedName>
        <fullName evidence="12">Phosphatidylinositol-glycan biosynthesis class S protein-domain-containing protein</fullName>
    </submittedName>
</protein>
<evidence type="ECO:0000256" key="2">
    <source>
        <dbReference type="ARBA" id="ARBA00004687"/>
    </source>
</evidence>
<dbReference type="GO" id="GO:0016255">
    <property type="term" value="P:attachment of GPI anchor to protein"/>
    <property type="evidence" value="ECO:0007669"/>
    <property type="project" value="InterPro"/>
</dbReference>
<comment type="subcellular location">
    <subcellularLocation>
        <location evidence="1">Endoplasmic reticulum membrane</location>
        <topology evidence="1">Multi-pass membrane protein</topology>
    </subcellularLocation>
</comment>
<dbReference type="InterPro" id="IPR019540">
    <property type="entry name" value="PtdIno-glycan_biosynth_class_S"/>
</dbReference>
<dbReference type="GO" id="GO:0042765">
    <property type="term" value="C:GPI-anchor transamidase complex"/>
    <property type="evidence" value="ECO:0007669"/>
    <property type="project" value="InterPro"/>
</dbReference>
<dbReference type="PANTHER" id="PTHR21072:SF13">
    <property type="entry name" value="GPI TRANSAMIDASE COMPONENT PIG-S"/>
    <property type="match status" value="1"/>
</dbReference>
<keyword evidence="8 11" id="KW-0472">Membrane</keyword>
<feature type="transmembrane region" description="Helical" evidence="11">
    <location>
        <begin position="446"/>
        <end position="465"/>
    </location>
</feature>
<keyword evidence="7 11" id="KW-1133">Transmembrane helix</keyword>
<evidence type="ECO:0000256" key="6">
    <source>
        <dbReference type="ARBA" id="ARBA00022824"/>
    </source>
</evidence>
<evidence type="ECO:0000256" key="10">
    <source>
        <dbReference type="SAM" id="MobiDB-lite"/>
    </source>
</evidence>
<evidence type="ECO:0000256" key="11">
    <source>
        <dbReference type="SAM" id="Phobius"/>
    </source>
</evidence>
<dbReference type="EMBL" id="JADNRY010000050">
    <property type="protein sequence ID" value="KAF9069464.1"/>
    <property type="molecule type" value="Genomic_DNA"/>
</dbReference>
<reference evidence="12" key="1">
    <citation type="submission" date="2020-11" db="EMBL/GenBank/DDBJ databases">
        <authorList>
            <consortium name="DOE Joint Genome Institute"/>
            <person name="Ahrendt S."/>
            <person name="Riley R."/>
            <person name="Andreopoulos W."/>
            <person name="Labutti K."/>
            <person name="Pangilinan J."/>
            <person name="Ruiz-Duenas F.J."/>
            <person name="Barrasa J.M."/>
            <person name="Sanchez-Garcia M."/>
            <person name="Camarero S."/>
            <person name="Miyauchi S."/>
            <person name="Serrano A."/>
            <person name="Linde D."/>
            <person name="Babiker R."/>
            <person name="Drula E."/>
            <person name="Ayuso-Fernandez I."/>
            <person name="Pacheco R."/>
            <person name="Padilla G."/>
            <person name="Ferreira P."/>
            <person name="Barriuso J."/>
            <person name="Kellner H."/>
            <person name="Castanera R."/>
            <person name="Alfaro M."/>
            <person name="Ramirez L."/>
            <person name="Pisabarro A.G."/>
            <person name="Kuo A."/>
            <person name="Tritt A."/>
            <person name="Lipzen A."/>
            <person name="He G."/>
            <person name="Yan M."/>
            <person name="Ng V."/>
            <person name="Cullen D."/>
            <person name="Martin F."/>
            <person name="Rosso M.-N."/>
            <person name="Henrissat B."/>
            <person name="Hibbett D."/>
            <person name="Martinez A.T."/>
            <person name="Grigoriev I.V."/>
        </authorList>
    </citation>
    <scope>NUCLEOTIDE SEQUENCE</scope>
    <source>
        <strain evidence="12">AH 40177</strain>
    </source>
</reference>
<gene>
    <name evidence="12" type="ORF">BDP27DRAFT_1222449</name>
</gene>
<evidence type="ECO:0000256" key="3">
    <source>
        <dbReference type="ARBA" id="ARBA00005316"/>
    </source>
</evidence>
<accession>A0A9P5PP11</accession>
<comment type="pathway">
    <text evidence="2">Glycolipid biosynthesis; glycosylphosphatidylinositol-anchor biosynthesis.</text>
</comment>
<dbReference type="OrthoDB" id="28748at2759"/>
<dbReference type="Pfam" id="PF10510">
    <property type="entry name" value="PIG-S"/>
    <property type="match status" value="2"/>
</dbReference>
<proteinExistence type="inferred from homology"/>
<keyword evidence="5 11" id="KW-0812">Transmembrane</keyword>
<sequence>MDGQSGFRDPSTIHFQQDFIRRYIIGSYWLIIVLALPLWWQTTSIERLPLPTSEVYLQATKKFQLPLELCADSAFSGHVPAMQDLIRQSASYLDAKIILGRDCSMYQFSGYAVLPGTQLAIQDKTLYCSPDLPVDNFTSVLLSLVAPPMDRRAAQYAPRYRLSFTLLNEDASAGQVIISWDIQKAIIQHISPITSALGTLHNFTIESQVQFHAPLAFEPQPLSDGTYGLTPEDLTVFINSAEWTLSSSSSNDPVLHFVLFVPSTKRRPLVILNSDGSSSNSSAFLIPQWGGVVILNLPPPPPTMQFLEASELRSSFSTFSRQLLTLLGYPRLHPSISSLRKTALTPWQIDSLLRQRMHENIVRSHDTLRSTVTLVSQIEGMPVDDKVHSQVQGSLKALHELFDFARTHLTLEEMLTLSARALTLSSKAFFHPGMLALLYFPAEHKYAVYTPLFATAMIPMLAAALRELAAWRKERKARAAAAVIPEGDKNVNEPNSSDTAVSADTDAMDAGR</sequence>
<evidence type="ECO:0000313" key="13">
    <source>
        <dbReference type="Proteomes" id="UP000772434"/>
    </source>
</evidence>
<keyword evidence="13" id="KW-1185">Reference proteome</keyword>
<comment type="caution">
    <text evidence="12">The sequence shown here is derived from an EMBL/GenBank/DDBJ whole genome shotgun (WGS) entry which is preliminary data.</text>
</comment>
<organism evidence="12 13">
    <name type="scientific">Rhodocollybia butyracea</name>
    <dbReference type="NCBI Taxonomy" id="206335"/>
    <lineage>
        <taxon>Eukaryota</taxon>
        <taxon>Fungi</taxon>
        <taxon>Dikarya</taxon>
        <taxon>Basidiomycota</taxon>
        <taxon>Agaricomycotina</taxon>
        <taxon>Agaricomycetes</taxon>
        <taxon>Agaricomycetidae</taxon>
        <taxon>Agaricales</taxon>
        <taxon>Marasmiineae</taxon>
        <taxon>Omphalotaceae</taxon>
        <taxon>Rhodocollybia</taxon>
    </lineage>
</organism>
<evidence type="ECO:0000256" key="4">
    <source>
        <dbReference type="ARBA" id="ARBA00022502"/>
    </source>
</evidence>
<keyword evidence="6" id="KW-0256">Endoplasmic reticulum</keyword>
<dbReference type="GO" id="GO:0006506">
    <property type="term" value="P:GPI anchor biosynthetic process"/>
    <property type="evidence" value="ECO:0007669"/>
    <property type="project" value="UniProtKB-KW"/>
</dbReference>
<feature type="region of interest" description="Disordered" evidence="10">
    <location>
        <begin position="484"/>
        <end position="512"/>
    </location>
</feature>
<evidence type="ECO:0000256" key="9">
    <source>
        <dbReference type="ARBA" id="ARBA00023180"/>
    </source>
</evidence>
<evidence type="ECO:0000256" key="7">
    <source>
        <dbReference type="ARBA" id="ARBA00022989"/>
    </source>
</evidence>
<feature type="compositionally biased region" description="Polar residues" evidence="10">
    <location>
        <begin position="492"/>
        <end position="502"/>
    </location>
</feature>
<evidence type="ECO:0000313" key="12">
    <source>
        <dbReference type="EMBL" id="KAF9069464.1"/>
    </source>
</evidence>
<feature type="transmembrane region" description="Helical" evidence="11">
    <location>
        <begin position="20"/>
        <end position="40"/>
    </location>
</feature>
<keyword evidence="9" id="KW-0325">Glycoprotein</keyword>
<comment type="similarity">
    <text evidence="3">Belongs to the PIGS family.</text>
</comment>
<evidence type="ECO:0000256" key="5">
    <source>
        <dbReference type="ARBA" id="ARBA00022692"/>
    </source>
</evidence>
<evidence type="ECO:0000256" key="8">
    <source>
        <dbReference type="ARBA" id="ARBA00023136"/>
    </source>
</evidence>
<keyword evidence="4" id="KW-0337">GPI-anchor biosynthesis</keyword>
<dbReference type="PANTHER" id="PTHR21072">
    <property type="entry name" value="GPI TRANSAMIDASE COMPONENT PIG-S"/>
    <property type="match status" value="1"/>
</dbReference>